<organism evidence="1 2">
    <name type="scientific">Lepagella muris</name>
    <dbReference type="NCBI Taxonomy" id="3032870"/>
    <lineage>
        <taxon>Bacteria</taxon>
        <taxon>Pseudomonadati</taxon>
        <taxon>Bacteroidota</taxon>
        <taxon>Bacteroidia</taxon>
        <taxon>Bacteroidales</taxon>
        <taxon>Muribaculaceae</taxon>
        <taxon>Lepagella</taxon>
    </lineage>
</organism>
<comment type="caution">
    <text evidence="1">The sequence shown here is derived from an EMBL/GenBank/DDBJ whole genome shotgun (WGS) entry which is preliminary data.</text>
</comment>
<evidence type="ECO:0000313" key="1">
    <source>
        <dbReference type="EMBL" id="TGY78867.1"/>
    </source>
</evidence>
<gene>
    <name evidence="1" type="ORF">E5331_08675</name>
</gene>
<dbReference type="EMBL" id="SRYB01000010">
    <property type="protein sequence ID" value="TGY78867.1"/>
    <property type="molecule type" value="Genomic_DNA"/>
</dbReference>
<reference evidence="1" key="1">
    <citation type="submission" date="2019-04" db="EMBL/GenBank/DDBJ databases">
        <title>Microbes associate with the intestines of laboratory mice.</title>
        <authorList>
            <person name="Navarre W."/>
            <person name="Wong E."/>
            <person name="Huang K."/>
            <person name="Tropini C."/>
            <person name="Ng K."/>
            <person name="Yu B."/>
        </authorList>
    </citation>
    <scope>NUCLEOTIDE SEQUENCE</scope>
    <source>
        <strain evidence="1">NM04_E33</strain>
    </source>
</reference>
<name>A0AC61RHF2_9BACT</name>
<proteinExistence type="predicted"/>
<protein>
    <submittedName>
        <fullName evidence="1">Uncharacterized protein</fullName>
    </submittedName>
</protein>
<keyword evidence="2" id="KW-1185">Reference proteome</keyword>
<sequence>MKQKKLLLPLTAVLFLTVFGYHGIKTLSQQEGHSTQLLMQNVEALSEDEITTQWEYPDGIETDSFECGARLKDGKKCTFIVITCGGGGKGCNSRRCNLHG</sequence>
<evidence type="ECO:0000313" key="2">
    <source>
        <dbReference type="Proteomes" id="UP000306319"/>
    </source>
</evidence>
<dbReference type="Proteomes" id="UP000306319">
    <property type="component" value="Unassembled WGS sequence"/>
</dbReference>
<accession>A0AC61RHF2</accession>